<dbReference type="InterPro" id="IPR014026">
    <property type="entry name" value="UDP-Glc/GDP-Man_DH_dimer"/>
</dbReference>
<dbReference type="NCBIfam" id="TIGR03026">
    <property type="entry name" value="NDP-sugDHase"/>
    <property type="match status" value="1"/>
</dbReference>
<dbReference type="InterPro" id="IPR017476">
    <property type="entry name" value="UDP-Glc/GDP-Man"/>
</dbReference>
<evidence type="ECO:0000256" key="2">
    <source>
        <dbReference type="ARBA" id="ARBA00023002"/>
    </source>
</evidence>
<dbReference type="InterPro" id="IPR036220">
    <property type="entry name" value="UDP-Glc/GDP-Man_DH_C_sf"/>
</dbReference>
<accession>A0A151A3C9</accession>
<dbReference type="SUPFAM" id="SSF51735">
    <property type="entry name" value="NAD(P)-binding Rossmann-fold domains"/>
    <property type="match status" value="1"/>
</dbReference>
<evidence type="ECO:0000313" key="6">
    <source>
        <dbReference type="EMBL" id="KYH13846.1"/>
    </source>
</evidence>
<dbReference type="InterPro" id="IPR001732">
    <property type="entry name" value="UDP-Glc/GDP-Man_DH_N"/>
</dbReference>
<feature type="domain" description="UDP-glucose/GDP-mannose dehydrogenase C-terminal" evidence="5">
    <location>
        <begin position="306"/>
        <end position="399"/>
    </location>
</feature>
<dbReference type="PIRSF" id="PIRSF500136">
    <property type="entry name" value="UDP_ManNAc_DH"/>
    <property type="match status" value="1"/>
</dbReference>
<protein>
    <submittedName>
        <fullName evidence="6">UDP-N-acetyl-D-mannosamine dehydrogenase</fullName>
    </submittedName>
</protein>
<dbReference type="SUPFAM" id="SSF48179">
    <property type="entry name" value="6-phosphogluconate dehydrogenase C-terminal domain-like"/>
    <property type="match status" value="1"/>
</dbReference>
<dbReference type="GO" id="GO:0000271">
    <property type="term" value="P:polysaccharide biosynthetic process"/>
    <property type="evidence" value="ECO:0007669"/>
    <property type="project" value="InterPro"/>
</dbReference>
<dbReference type="AlphaFoldDB" id="A0A151A3C9"/>
<evidence type="ECO:0000313" key="7">
    <source>
        <dbReference type="Proteomes" id="UP000075418"/>
    </source>
</evidence>
<dbReference type="Gene3D" id="3.40.50.720">
    <property type="entry name" value="NAD(P)-binding Rossmann-like Domain"/>
    <property type="match status" value="2"/>
</dbReference>
<dbReference type="Pfam" id="PF00984">
    <property type="entry name" value="UDPG_MGDP_dh"/>
    <property type="match status" value="1"/>
</dbReference>
<dbReference type="Proteomes" id="UP000075418">
    <property type="component" value="Unassembled WGS sequence"/>
</dbReference>
<dbReference type="PANTHER" id="PTHR43491">
    <property type="entry name" value="UDP-N-ACETYL-D-MANNOSAMINE DEHYDROGENASE"/>
    <property type="match status" value="1"/>
</dbReference>
<evidence type="ECO:0000256" key="3">
    <source>
        <dbReference type="ARBA" id="ARBA00023027"/>
    </source>
</evidence>
<dbReference type="EMBL" id="LUGM01000002">
    <property type="protein sequence ID" value="KYH13846.1"/>
    <property type="molecule type" value="Genomic_DNA"/>
</dbReference>
<name>A0A151A3C9_9STAP</name>
<keyword evidence="3" id="KW-0520">NAD</keyword>
<dbReference type="SUPFAM" id="SSF52413">
    <property type="entry name" value="UDP-glucose/GDP-mannose dehydrogenase C-terminal domain"/>
    <property type="match status" value="1"/>
</dbReference>
<gene>
    <name evidence="6" type="ORF">A0131_03370</name>
</gene>
<dbReference type="InterPro" id="IPR014027">
    <property type="entry name" value="UDP-Glc/GDP-Man_DH_C"/>
</dbReference>
<evidence type="ECO:0000256" key="1">
    <source>
        <dbReference type="ARBA" id="ARBA00006601"/>
    </source>
</evidence>
<organism evidence="6 7">
    <name type="scientific">Staphylococcus kloosii</name>
    <dbReference type="NCBI Taxonomy" id="29384"/>
    <lineage>
        <taxon>Bacteria</taxon>
        <taxon>Bacillati</taxon>
        <taxon>Bacillota</taxon>
        <taxon>Bacilli</taxon>
        <taxon>Bacillales</taxon>
        <taxon>Staphylococcaceae</taxon>
        <taxon>Staphylococcus</taxon>
    </lineage>
</organism>
<evidence type="ECO:0000256" key="4">
    <source>
        <dbReference type="PIRNR" id="PIRNR000124"/>
    </source>
</evidence>
<dbReference type="GO" id="GO:0016616">
    <property type="term" value="F:oxidoreductase activity, acting on the CH-OH group of donors, NAD or NADP as acceptor"/>
    <property type="evidence" value="ECO:0007669"/>
    <property type="project" value="InterPro"/>
</dbReference>
<dbReference type="PANTHER" id="PTHR43491:SF2">
    <property type="entry name" value="UDP-N-ACETYL-D-MANNOSAMINE DEHYDROGENASE"/>
    <property type="match status" value="1"/>
</dbReference>
<dbReference type="InterPro" id="IPR008927">
    <property type="entry name" value="6-PGluconate_DH-like_C_sf"/>
</dbReference>
<dbReference type="RefSeq" id="WP_061854076.1">
    <property type="nucleotide sequence ID" value="NZ_JAIEWX010000002.1"/>
</dbReference>
<dbReference type="Pfam" id="PF03720">
    <property type="entry name" value="UDPG_MGDP_dh_C"/>
    <property type="match status" value="1"/>
</dbReference>
<keyword evidence="2" id="KW-0560">Oxidoreductase</keyword>
<dbReference type="InterPro" id="IPR036291">
    <property type="entry name" value="NAD(P)-bd_dom_sf"/>
</dbReference>
<dbReference type="SMART" id="SM00984">
    <property type="entry name" value="UDPG_MGDP_dh_C"/>
    <property type="match status" value="1"/>
</dbReference>
<sequence length="414" mass="46079">MKLSVTGLGYIGLPTALLFASKGLCVSGVDMNKSVVNKLNNKELHIEEEGLQALLVQTIDSKNFKATTTVETADYYIIAVPTPHLEDNSCDVTFLKSAVMKLKNVIKSGDTIIVESTIGPRTMEDIVQPMIESFGFTVGKDIYLAHCPERVLPGKIIHEMIYNNRIIGGITEACTKKASILYKTLVKGSLLETKASTAEMSKLMENTYRDVNIALANELVKISDTLNINALDVIKLANEHPRVNIHTPGPGVGGHCLAVDPYFIVASDKKNTEIISKARAINNSMPDFVIDKVNKIMETINGKKITVLGLTYKGNIDDIRESPALDIYHELKLKSKYEVVAQDSHVKLDWVENDIQKSLVDSDLALILTDHYEYKDLIEYIPNNMKQAIIFDTKNIVNHDNSVIYYNFNNVFDI</sequence>
<comment type="caution">
    <text evidence="6">The sequence shown here is derived from an EMBL/GenBank/DDBJ whole genome shotgun (WGS) entry which is preliminary data.</text>
</comment>
<dbReference type="InterPro" id="IPR028359">
    <property type="entry name" value="UDP_ManNAc/GlcNAc_DH"/>
</dbReference>
<proteinExistence type="inferred from homology"/>
<evidence type="ECO:0000259" key="5">
    <source>
        <dbReference type="SMART" id="SM00984"/>
    </source>
</evidence>
<reference evidence="6 7" key="1">
    <citation type="submission" date="2016-02" db="EMBL/GenBank/DDBJ databases">
        <title>Draft genome sequence of hydrocarbon degrading Staphylococcus saprophyticus Strain CNV2, isolated from crude-oil contaminated soil from Noonmati Oil Refinery, Guwahati, Assam, India.</title>
        <authorList>
            <person name="Mukherjee A."/>
            <person name="Chettri B."/>
            <person name="Langpoklakpam J."/>
            <person name="Singh A.K."/>
            <person name="Chattopadhyay D.J."/>
        </authorList>
    </citation>
    <scope>NUCLEOTIDE SEQUENCE [LARGE SCALE GENOMIC DNA]</scope>
    <source>
        <strain evidence="6 7">CNV2</strain>
    </source>
</reference>
<dbReference type="PIRSF" id="PIRSF000124">
    <property type="entry name" value="UDPglc_GDPman_dh"/>
    <property type="match status" value="1"/>
</dbReference>
<dbReference type="Pfam" id="PF03721">
    <property type="entry name" value="UDPG_MGDP_dh_N"/>
    <property type="match status" value="1"/>
</dbReference>
<comment type="similarity">
    <text evidence="1 4">Belongs to the UDP-glucose/GDP-mannose dehydrogenase family.</text>
</comment>
<dbReference type="GO" id="GO:0051287">
    <property type="term" value="F:NAD binding"/>
    <property type="evidence" value="ECO:0007669"/>
    <property type="project" value="InterPro"/>
</dbReference>
<dbReference type="GO" id="GO:0016628">
    <property type="term" value="F:oxidoreductase activity, acting on the CH-CH group of donors, NAD or NADP as acceptor"/>
    <property type="evidence" value="ECO:0007669"/>
    <property type="project" value="InterPro"/>
</dbReference>